<sequence>MATPDEPGRADEAPDAGEVAEGAPAVGSVLARRQRWLTWGAAVVALLCVAVLGLSTLVRSPAQVAAETEAPERTVLTAVVEQRLLEDTVVLRGTVVQTRPVEIRPAAVFEAERMVVTGVRVKAGQRLAKGAVVAEVSGRPVVVLPGAFPAYRDIRPGARGKDVAQLQAALRSLGYRVATETVFGPSTKAALTRLYDALGYPVPTTGEADAQAVRAARAQVTAAERALRQAQAVATPAPGTSSVADAKQALTQAKADLAALVARTGPMLPMGEVAFVPRFPARVVKVDAVVGQEVTGTLAVLAVGDVVAVGTLAGADPQGVVVDLPVQIRAGESGETLPGKVVAVGEAAAAMAAAPGGSGESGDSSGGTVPTGYAVAVAGDAQLDEALVGQGVRLSIVVASSAQPVLVVPVAAVSAGADSQATVTVVAGADEQRTVPVTVGRTGDGYVEVSAPAGQLQAGDRVVVGQR</sequence>
<keyword evidence="1" id="KW-0175">Coiled coil</keyword>
<keyword evidence="6" id="KW-1185">Reference proteome</keyword>
<dbReference type="PANTHER" id="PTHR30469:SF15">
    <property type="entry name" value="HLYD FAMILY OF SECRETION PROTEINS"/>
    <property type="match status" value="1"/>
</dbReference>
<dbReference type="InterPro" id="IPR036366">
    <property type="entry name" value="PGBDSf"/>
</dbReference>
<dbReference type="InterPro" id="IPR002477">
    <property type="entry name" value="Peptidoglycan-bd-like"/>
</dbReference>
<feature type="domain" description="Peptidoglycan binding-like" evidence="3">
    <location>
        <begin position="159"/>
        <end position="211"/>
    </location>
</feature>
<proteinExistence type="predicted"/>
<feature type="domain" description="Multidrug resistance protein MdtA-like C-terminal permuted SH3" evidence="4">
    <location>
        <begin position="405"/>
        <end position="465"/>
    </location>
</feature>
<evidence type="ECO:0000313" key="6">
    <source>
        <dbReference type="Proteomes" id="UP001144280"/>
    </source>
</evidence>
<organism evidence="5 6">
    <name type="scientific">Phytohabitans aurantiacus</name>
    <dbReference type="NCBI Taxonomy" id="3016789"/>
    <lineage>
        <taxon>Bacteria</taxon>
        <taxon>Bacillati</taxon>
        <taxon>Actinomycetota</taxon>
        <taxon>Actinomycetes</taxon>
        <taxon>Micromonosporales</taxon>
        <taxon>Micromonosporaceae</taxon>
    </lineage>
</organism>
<evidence type="ECO:0000313" key="5">
    <source>
        <dbReference type="EMBL" id="GLH97644.1"/>
    </source>
</evidence>
<gene>
    <name evidence="5" type="ORF">Pa4123_29190</name>
</gene>
<keyword evidence="2" id="KW-1133">Transmembrane helix</keyword>
<dbReference type="PANTHER" id="PTHR30469">
    <property type="entry name" value="MULTIDRUG RESISTANCE PROTEIN MDTA"/>
    <property type="match status" value="1"/>
</dbReference>
<feature type="coiled-coil region" evidence="1">
    <location>
        <begin position="213"/>
        <end position="263"/>
    </location>
</feature>
<dbReference type="InterPro" id="IPR036365">
    <property type="entry name" value="PGBD-like_sf"/>
</dbReference>
<keyword evidence="2" id="KW-0472">Membrane</keyword>
<evidence type="ECO:0000256" key="2">
    <source>
        <dbReference type="SAM" id="Phobius"/>
    </source>
</evidence>
<dbReference type="Pfam" id="PF25967">
    <property type="entry name" value="RND-MFP_C"/>
    <property type="match status" value="1"/>
</dbReference>
<name>A0ABQ5QTB4_9ACTN</name>
<dbReference type="Gene3D" id="1.10.101.10">
    <property type="entry name" value="PGBD-like superfamily/PGBD"/>
    <property type="match status" value="1"/>
</dbReference>
<dbReference type="RefSeq" id="WP_281895716.1">
    <property type="nucleotide sequence ID" value="NZ_BSDI01000011.1"/>
</dbReference>
<comment type="caution">
    <text evidence="5">The sequence shown here is derived from an EMBL/GenBank/DDBJ whole genome shotgun (WGS) entry which is preliminary data.</text>
</comment>
<evidence type="ECO:0008006" key="7">
    <source>
        <dbReference type="Google" id="ProtNLM"/>
    </source>
</evidence>
<evidence type="ECO:0000259" key="4">
    <source>
        <dbReference type="Pfam" id="PF25967"/>
    </source>
</evidence>
<evidence type="ECO:0000256" key="1">
    <source>
        <dbReference type="SAM" id="Coils"/>
    </source>
</evidence>
<dbReference type="EMBL" id="BSDI01000011">
    <property type="protein sequence ID" value="GLH97644.1"/>
    <property type="molecule type" value="Genomic_DNA"/>
</dbReference>
<accession>A0ABQ5QTB4</accession>
<feature type="transmembrane region" description="Helical" evidence="2">
    <location>
        <begin position="36"/>
        <end position="58"/>
    </location>
</feature>
<dbReference type="SUPFAM" id="SSF47090">
    <property type="entry name" value="PGBD-like"/>
    <property type="match status" value="1"/>
</dbReference>
<evidence type="ECO:0000259" key="3">
    <source>
        <dbReference type="Pfam" id="PF01471"/>
    </source>
</evidence>
<dbReference type="Pfam" id="PF01471">
    <property type="entry name" value="PG_binding_1"/>
    <property type="match status" value="1"/>
</dbReference>
<protein>
    <recommendedName>
        <fullName evidence="7">Peptidoglycan binding-like domain-containing protein</fullName>
    </recommendedName>
</protein>
<reference evidence="5" key="1">
    <citation type="submission" date="2022-12" db="EMBL/GenBank/DDBJ databases">
        <title>New Phytohabitans aurantiacus sp. RD004123 nov., an actinomycete isolated from soil.</title>
        <authorList>
            <person name="Triningsih D.W."/>
            <person name="Harunari E."/>
            <person name="Igarashi Y."/>
        </authorList>
    </citation>
    <scope>NUCLEOTIDE SEQUENCE</scope>
    <source>
        <strain evidence="5">RD004123</strain>
    </source>
</reference>
<dbReference type="Proteomes" id="UP001144280">
    <property type="component" value="Unassembled WGS sequence"/>
</dbReference>
<keyword evidence="2" id="KW-0812">Transmembrane</keyword>
<dbReference type="InterPro" id="IPR058627">
    <property type="entry name" value="MdtA-like_C"/>
</dbReference>
<dbReference type="Gene3D" id="2.40.420.20">
    <property type="match status" value="1"/>
</dbReference>